<dbReference type="GO" id="GO:0005537">
    <property type="term" value="F:D-mannose binding"/>
    <property type="evidence" value="ECO:0007669"/>
    <property type="project" value="InterPro"/>
</dbReference>
<dbReference type="GO" id="GO:0005886">
    <property type="term" value="C:plasma membrane"/>
    <property type="evidence" value="ECO:0007669"/>
    <property type="project" value="UniProtKB-SubCell"/>
</dbReference>
<dbReference type="SUPFAM" id="SSF50911">
    <property type="entry name" value="Mannose 6-phosphate receptor domain"/>
    <property type="match status" value="1"/>
</dbReference>
<dbReference type="InterPro" id="IPR009011">
    <property type="entry name" value="Man6P_isomerase_rcpt-bd_dom_sf"/>
</dbReference>
<comment type="subcellular location">
    <subcellularLocation>
        <location evidence="1">Cell membrane</location>
        <topology evidence="1">Single-pass type I membrane protein</topology>
    </subcellularLocation>
</comment>
<dbReference type="PROSITE" id="PS51914">
    <property type="entry name" value="MRH"/>
    <property type="match status" value="1"/>
</dbReference>
<feature type="domain" description="MRH" evidence="9">
    <location>
        <begin position="605"/>
        <end position="763"/>
    </location>
</feature>
<evidence type="ECO:0000256" key="3">
    <source>
        <dbReference type="ARBA" id="ARBA00022475"/>
    </source>
</evidence>
<keyword evidence="7" id="KW-0472">Membrane</keyword>
<evidence type="ECO:0000256" key="5">
    <source>
        <dbReference type="ARBA" id="ARBA00023157"/>
    </source>
</evidence>
<name>A0AAU9K6F1_9CILI</name>
<reference evidence="10" key="1">
    <citation type="submission" date="2021-09" db="EMBL/GenBank/DDBJ databases">
        <authorList>
            <consortium name="AG Swart"/>
            <person name="Singh M."/>
            <person name="Singh A."/>
            <person name="Seah K."/>
            <person name="Emmerich C."/>
        </authorList>
    </citation>
    <scope>NUCLEOTIDE SEQUENCE</scope>
    <source>
        <strain evidence="10">ATCC30299</strain>
    </source>
</reference>
<dbReference type="Proteomes" id="UP001162131">
    <property type="component" value="Unassembled WGS sequence"/>
</dbReference>
<dbReference type="InterPro" id="IPR000479">
    <property type="entry name" value="CIMR_rpt"/>
</dbReference>
<evidence type="ECO:0000256" key="6">
    <source>
        <dbReference type="ARBA" id="ARBA00023180"/>
    </source>
</evidence>
<feature type="signal peptide" evidence="8">
    <location>
        <begin position="1"/>
        <end position="17"/>
    </location>
</feature>
<sequence length="854" mass="96869">MVLLYFILSFLSQACQIKKHFTECANGKMSVVFYAENDCNETAPDPIHGLPCDIICDPGQVLDIKNNDLICTDCPEGTYSLGGGIWIGEGGIPWTDYVRNADSTCFAYWKGKEYINEDCISWTPYYDSFLKTGLSNILGPYRTEFKMPVHFVKNGEVSYKYKKMTRIYKGSNNGALAFSTGIKQLYSDSEIDAITWKYKNFTIAKGNHLLNFTYTANLAGEDIDIRAFILYIKIIGTDYASYECLPCPFGSSSKGSSSCDVCPKDTYLENRICKPCPDGTYSYQGSIGIGSCIDRLPCTENDYKMHYSKCENNKRRKFYQWKEPMICDKKSGISLPAGEPGLSCEVCSSGFYHALVPHTETTVCTPCPPGTYLVETEYDHICHQCPSGTHSLNTIEMKDWYEFPSDFETDCSTYRGYHCKFVSGWQANSGYLTTGIVDPEEELGLTRKMSLVKDGSLKFEYEILYAMTGRLFLYIDGKEIQVYTEKGRHWSTIALTAGQHVARWIYKIGAENEEVRIYTISIEGSLEGGASKCVSCDKELVSGPGSAFCRRCLPGYAPNSENSECVVCKPNYFSYDGKKCVECPQNTRSSSDRASCVGIGYISLGEGSYHIENLIENSGDHELLVYTHQSFWGPIEVPHSTQNFYISVLNASEFYLPEFEYLYQKSLGYAFSLIDPPLANTKENLCQNQLIVNMGRTMDEILELPNGFVVNYRNGDKCDNKNNYSLQINFICDKKISKGWPQLKKIDKCKHEFEWKTRNACKLCNLENIQTTRGHCTNGYREIWHTEGEKCIFFRNEPPVRERCSLDSEVSYTYPVLIGSIIIILLIMIICLLFVFYSREKNRYHAISRESARN</sequence>
<feature type="chain" id="PRO_5043661655" description="MRH domain-containing protein" evidence="8">
    <location>
        <begin position="18"/>
        <end position="854"/>
    </location>
</feature>
<evidence type="ECO:0000313" key="10">
    <source>
        <dbReference type="EMBL" id="CAG9332488.1"/>
    </source>
</evidence>
<evidence type="ECO:0000256" key="2">
    <source>
        <dbReference type="ARBA" id="ARBA00007627"/>
    </source>
</evidence>
<dbReference type="Gene3D" id="2.10.50.10">
    <property type="entry name" value="Tumor Necrosis Factor Receptor, subunit A, domain 2"/>
    <property type="match status" value="1"/>
</dbReference>
<keyword evidence="5" id="KW-1015">Disulfide bond</keyword>
<gene>
    <name evidence="10" type="ORF">BSTOLATCC_MIC55934</name>
</gene>
<dbReference type="EMBL" id="CAJZBQ010000054">
    <property type="protein sequence ID" value="CAG9332488.1"/>
    <property type="molecule type" value="Genomic_DNA"/>
</dbReference>
<dbReference type="Gene3D" id="2.70.130.10">
    <property type="entry name" value="Mannose-6-phosphate receptor binding domain"/>
    <property type="match status" value="1"/>
</dbReference>
<dbReference type="InterPro" id="IPR039181">
    <property type="entry name" value="Elapor1/2"/>
</dbReference>
<keyword evidence="11" id="KW-1185">Reference proteome</keyword>
<keyword evidence="4 8" id="KW-0732">Signal</keyword>
<evidence type="ECO:0000256" key="1">
    <source>
        <dbReference type="ARBA" id="ARBA00004251"/>
    </source>
</evidence>
<dbReference type="Pfam" id="PF00878">
    <property type="entry name" value="CIMR"/>
    <property type="match status" value="1"/>
</dbReference>
<comment type="caution">
    <text evidence="10">The sequence shown here is derived from an EMBL/GenBank/DDBJ whole genome shotgun (WGS) entry which is preliminary data.</text>
</comment>
<evidence type="ECO:0000313" key="11">
    <source>
        <dbReference type="Proteomes" id="UP001162131"/>
    </source>
</evidence>
<dbReference type="AlphaFoldDB" id="A0AAU9K6F1"/>
<dbReference type="SMART" id="SM01411">
    <property type="entry name" value="Ephrin_rec_like"/>
    <property type="match status" value="3"/>
</dbReference>
<keyword evidence="3" id="KW-1003">Cell membrane</keyword>
<comment type="similarity">
    <text evidence="2">Belongs to the ELAPOR family.</text>
</comment>
<feature type="transmembrane region" description="Helical" evidence="7">
    <location>
        <begin position="812"/>
        <end position="837"/>
    </location>
</feature>
<dbReference type="PANTHER" id="PTHR22727:SF15">
    <property type="entry name" value="MRH DOMAIN-CONTAINING PROTEIN"/>
    <property type="match status" value="1"/>
</dbReference>
<dbReference type="GO" id="GO:0007041">
    <property type="term" value="P:lysosomal transport"/>
    <property type="evidence" value="ECO:0007669"/>
    <property type="project" value="InterPro"/>
</dbReference>
<proteinExistence type="inferred from homology"/>
<evidence type="ECO:0000256" key="7">
    <source>
        <dbReference type="SAM" id="Phobius"/>
    </source>
</evidence>
<dbReference type="SUPFAM" id="SSF57184">
    <property type="entry name" value="Growth factor receptor domain"/>
    <property type="match status" value="2"/>
</dbReference>
<evidence type="ECO:0000256" key="8">
    <source>
        <dbReference type="SAM" id="SignalP"/>
    </source>
</evidence>
<organism evidence="10 11">
    <name type="scientific">Blepharisma stoltei</name>
    <dbReference type="NCBI Taxonomy" id="1481888"/>
    <lineage>
        <taxon>Eukaryota</taxon>
        <taxon>Sar</taxon>
        <taxon>Alveolata</taxon>
        <taxon>Ciliophora</taxon>
        <taxon>Postciliodesmatophora</taxon>
        <taxon>Heterotrichea</taxon>
        <taxon>Heterotrichida</taxon>
        <taxon>Blepharismidae</taxon>
        <taxon>Blepharisma</taxon>
    </lineage>
</organism>
<protein>
    <recommendedName>
        <fullName evidence="9">MRH domain-containing protein</fullName>
    </recommendedName>
</protein>
<dbReference type="InterPro" id="IPR009030">
    <property type="entry name" value="Growth_fac_rcpt_cys_sf"/>
</dbReference>
<accession>A0AAU9K6F1</accession>
<keyword evidence="6" id="KW-0325">Glycoprotein</keyword>
<evidence type="ECO:0000256" key="4">
    <source>
        <dbReference type="ARBA" id="ARBA00022729"/>
    </source>
</evidence>
<dbReference type="InterPro" id="IPR044865">
    <property type="entry name" value="MRH_dom"/>
</dbReference>
<dbReference type="GO" id="GO:0038023">
    <property type="term" value="F:signaling receptor activity"/>
    <property type="evidence" value="ECO:0007669"/>
    <property type="project" value="InterPro"/>
</dbReference>
<keyword evidence="7" id="KW-0812">Transmembrane</keyword>
<dbReference type="PANTHER" id="PTHR22727">
    <property type="entry name" value="PROTEIN CBG13728"/>
    <property type="match status" value="1"/>
</dbReference>
<keyword evidence="7" id="KW-1133">Transmembrane helix</keyword>
<evidence type="ECO:0000259" key="9">
    <source>
        <dbReference type="PROSITE" id="PS51914"/>
    </source>
</evidence>